<comment type="PTM">
    <text evidence="6">Acetylated. Deacetylation by the SIR2-homolog deacetylase activates the enzyme.</text>
</comment>
<evidence type="ECO:0000313" key="11">
    <source>
        <dbReference type="Proteomes" id="UP000254266"/>
    </source>
</evidence>
<feature type="domain" description="AMP-binding enzyme C-terminal" evidence="8">
    <location>
        <begin position="538"/>
        <end position="619"/>
    </location>
</feature>
<feature type="domain" description="AMP-dependent synthetase/ligase" evidence="7">
    <location>
        <begin position="90"/>
        <end position="475"/>
    </location>
</feature>
<feature type="binding site" evidence="6">
    <location>
        <position position="507"/>
    </location>
    <ligand>
        <name>ATP</name>
        <dbReference type="ChEBI" id="CHEBI:30616"/>
    </ligand>
</feature>
<comment type="function">
    <text evidence="6">Catalyzes the conversion of acetate into acetyl-CoA (AcCoA), an essential intermediate at the junction of anabolic and catabolic pathways. AcsA undergoes a two-step reaction. In the first half reaction, AcsA combines acetate with ATP to form acetyl-adenylate (AcAMP) intermediate. In the second half reaction, it can then transfer the acetyl group from AcAMP to the sulfhydryl group of CoA, forming the product AcCoA.</text>
</comment>
<feature type="modified residue" description="N6-acetyllysine" evidence="6">
    <location>
        <position position="619"/>
    </location>
</feature>
<dbReference type="GO" id="GO:0019427">
    <property type="term" value="P:acetyl-CoA biosynthetic process from acetate"/>
    <property type="evidence" value="ECO:0007669"/>
    <property type="project" value="UniProtKB-UniRule"/>
</dbReference>
<dbReference type="InterPro" id="IPR042099">
    <property type="entry name" value="ANL_N_sf"/>
</dbReference>
<feature type="binding site" evidence="6">
    <location>
        <begin position="197"/>
        <end position="200"/>
    </location>
    <ligand>
        <name>CoA</name>
        <dbReference type="ChEBI" id="CHEBI:57287"/>
    </ligand>
</feature>
<feature type="binding site" evidence="6">
    <location>
        <position position="549"/>
    </location>
    <ligand>
        <name>Mg(2+)</name>
        <dbReference type="ChEBI" id="CHEBI:18420"/>
    </ligand>
</feature>
<dbReference type="EMBL" id="QFXC01000007">
    <property type="protein sequence ID" value="RDH84781.1"/>
    <property type="molecule type" value="Genomic_DNA"/>
</dbReference>
<keyword evidence="2 6" id="KW-0436">Ligase</keyword>
<comment type="caution">
    <text evidence="6">Lacks conserved residue(s) required for the propagation of feature annotation.</text>
</comment>
<gene>
    <name evidence="10" type="primary">acs</name>
    <name evidence="6" type="synonym">acsA</name>
    <name evidence="10" type="ORF">DIZ80_04765</name>
</gene>
<dbReference type="NCBIfam" id="TIGR02188">
    <property type="entry name" value="Ac_CoA_lig_AcsA"/>
    <property type="match status" value="1"/>
</dbReference>
<dbReference type="Gene3D" id="3.40.50.12780">
    <property type="entry name" value="N-terminal domain of ligase-like"/>
    <property type="match status" value="1"/>
</dbReference>
<dbReference type="SUPFAM" id="SSF56801">
    <property type="entry name" value="Acetyl-CoA synthetase-like"/>
    <property type="match status" value="1"/>
</dbReference>
<dbReference type="GO" id="GO:0005524">
    <property type="term" value="F:ATP binding"/>
    <property type="evidence" value="ECO:0007669"/>
    <property type="project" value="UniProtKB-KW"/>
</dbReference>
<comment type="similarity">
    <text evidence="1 6">Belongs to the ATP-dependent AMP-binding enzyme family.</text>
</comment>
<evidence type="ECO:0000256" key="5">
    <source>
        <dbReference type="ARBA" id="ARBA00022990"/>
    </source>
</evidence>
<sequence length="654" mass="72112">MSDNNIDSVLIEERQFPPSKEFADNAVIKKADFDALHKAAEDDYEGFWADQARDMLDWHTPFTEVLDDSNAPHFKWFADGKLNVTHNCIDRHLADKADKTAIIFEGENGDTRHISYQQLSNEVNQFANALKAKGIKSGDRVVIYMPMTPEAVIAMQGCARIGAIHSVVFGGFSADSLRDRINDAGAKMVITADGGTRGGKIVELKAATDKAMDGGCPSIESVIVFQRTKHDIPMQSGRDIWWHDAVDGQSTDCEPEWVGSEHPLFLLYTSGSTGQPKGIQHSSAGYLLGSILTNKWVFDLKDNDVFWCTADVGWITGHTYVAYGPLAAGGTIVIYEGAPTIPDAGRFWKIVETHKVSIFYTAPTAIRALMKQGDEFPNKYDLSSIRLLGTVGEPINPEAWIWYHEVIGKERCPIVDTWWQTETGANMIAPLPGVVAAKPGSCTLALPGIDADVVDEEGNSITQANKGGFLVIKKPFPSQLRTVWGDDQRYIDTYWPKFGGKYYLAGDSARKDADGYFWIMGRIDDVLNVSGHRLGTMEVESALVAHKGVAEAAVVGYPHEIKGEAIFAYVVLRGERPDSGIDEELTQELRAWVGEQIGAIAKPDQIRFSDNLPKTRSGKIMRRLLRNIARGEEITSDTSTLENEDILLQLQGKA</sequence>
<evidence type="ECO:0000256" key="6">
    <source>
        <dbReference type="HAMAP-Rule" id="MF_01123"/>
    </source>
</evidence>
<dbReference type="EC" id="6.2.1.1" evidence="6"/>
<dbReference type="FunFam" id="3.40.50.12780:FF:000001">
    <property type="entry name" value="Acetyl-coenzyme A synthetase"/>
    <property type="match status" value="1"/>
</dbReference>
<evidence type="ECO:0000259" key="9">
    <source>
        <dbReference type="Pfam" id="PF16177"/>
    </source>
</evidence>
<feature type="domain" description="Acetyl-coenzyme A synthetase N-terminal" evidence="9">
    <location>
        <begin position="34"/>
        <end position="88"/>
    </location>
</feature>
<dbReference type="GO" id="GO:0003987">
    <property type="term" value="F:acetate-CoA ligase activity"/>
    <property type="evidence" value="ECO:0007669"/>
    <property type="project" value="UniProtKB-UniRule"/>
</dbReference>
<feature type="binding site" evidence="6">
    <location>
        <position position="522"/>
    </location>
    <ligand>
        <name>ATP</name>
        <dbReference type="ChEBI" id="CHEBI:30616"/>
    </ligand>
</feature>
<dbReference type="GO" id="GO:0005829">
    <property type="term" value="C:cytosol"/>
    <property type="evidence" value="ECO:0007669"/>
    <property type="project" value="TreeGrafter"/>
</dbReference>
<keyword evidence="3 6" id="KW-0547">Nucleotide-binding</keyword>
<feature type="binding site" evidence="6">
    <location>
        <position position="546"/>
    </location>
    <ligand>
        <name>Mg(2+)</name>
        <dbReference type="ChEBI" id="CHEBI:18420"/>
    </ligand>
</feature>
<feature type="binding site" evidence="6">
    <location>
        <position position="544"/>
    </location>
    <ligand>
        <name>Mg(2+)</name>
        <dbReference type="ChEBI" id="CHEBI:18420"/>
    </ligand>
</feature>
<feature type="binding site" evidence="6">
    <location>
        <position position="530"/>
    </location>
    <ligand>
        <name>CoA</name>
        <dbReference type="ChEBI" id="CHEBI:57287"/>
    </ligand>
</feature>
<evidence type="ECO:0000259" key="7">
    <source>
        <dbReference type="Pfam" id="PF00501"/>
    </source>
</evidence>
<dbReference type="InterPro" id="IPR025110">
    <property type="entry name" value="AMP-bd_C"/>
</dbReference>
<keyword evidence="6" id="KW-0479">Metal-binding</keyword>
<dbReference type="Pfam" id="PF13193">
    <property type="entry name" value="AMP-binding_C"/>
    <property type="match status" value="1"/>
</dbReference>
<dbReference type="Gene3D" id="3.30.300.30">
    <property type="match status" value="1"/>
</dbReference>
<accession>A0A370DIR8</accession>
<organism evidence="10 11">
    <name type="scientific">endosymbiont of Galathealinum brachiosum</name>
    <dbReference type="NCBI Taxonomy" id="2200906"/>
    <lineage>
        <taxon>Bacteria</taxon>
        <taxon>Pseudomonadati</taxon>
        <taxon>Pseudomonadota</taxon>
        <taxon>Gammaproteobacteria</taxon>
        <taxon>sulfur-oxidizing symbionts</taxon>
    </lineage>
</organism>
<dbReference type="AlphaFoldDB" id="A0A370DIR8"/>
<evidence type="ECO:0000259" key="8">
    <source>
        <dbReference type="Pfam" id="PF13193"/>
    </source>
</evidence>
<dbReference type="Proteomes" id="UP000254266">
    <property type="component" value="Unassembled WGS sequence"/>
</dbReference>
<evidence type="ECO:0000313" key="10">
    <source>
        <dbReference type="EMBL" id="RDH84781.1"/>
    </source>
</evidence>
<dbReference type="HAMAP" id="MF_01123">
    <property type="entry name" value="Ac_CoA_synth"/>
    <property type="match status" value="1"/>
</dbReference>
<dbReference type="PANTHER" id="PTHR24095">
    <property type="entry name" value="ACETYL-COENZYME A SYNTHETASE"/>
    <property type="match status" value="1"/>
</dbReference>
<protein>
    <recommendedName>
        <fullName evidence="6">Acetyl-coenzyme A synthetase</fullName>
        <shortName evidence="6">AcCoA synthetase</shortName>
        <shortName evidence="6">Acs</shortName>
        <ecNumber evidence="6">6.2.1.1</ecNumber>
    </recommendedName>
    <alternativeName>
        <fullName evidence="6">Acetate--CoA ligase</fullName>
    </alternativeName>
    <alternativeName>
        <fullName evidence="6">Acyl-activating enzyme</fullName>
    </alternativeName>
</protein>
<dbReference type="InterPro" id="IPR011904">
    <property type="entry name" value="Ac_CoA_lig"/>
</dbReference>
<keyword evidence="4 6" id="KW-0067">ATP-binding</keyword>
<dbReference type="PROSITE" id="PS00455">
    <property type="entry name" value="AMP_BINDING"/>
    <property type="match status" value="1"/>
</dbReference>
<keyword evidence="5 6" id="KW-0007">Acetylation</keyword>
<reference evidence="10 11" key="1">
    <citation type="journal article" date="2018" name="ISME J.">
        <title>Endosymbiont genomes yield clues of tubeworm success.</title>
        <authorList>
            <person name="Li Y."/>
            <person name="Liles M.R."/>
            <person name="Halanych K.M."/>
        </authorList>
    </citation>
    <scope>NUCLEOTIDE SEQUENCE [LARGE SCALE GENOMIC DNA]</scope>
    <source>
        <strain evidence="10">A1464</strain>
    </source>
</reference>
<dbReference type="GO" id="GO:0046872">
    <property type="term" value="F:metal ion binding"/>
    <property type="evidence" value="ECO:0007669"/>
    <property type="project" value="UniProtKB-KW"/>
</dbReference>
<dbReference type="GO" id="GO:0016208">
    <property type="term" value="F:AMP binding"/>
    <property type="evidence" value="ECO:0007669"/>
    <property type="project" value="InterPro"/>
</dbReference>
<dbReference type="InterPro" id="IPR045851">
    <property type="entry name" value="AMP-bd_C_sf"/>
</dbReference>
<name>A0A370DIR8_9GAMM</name>
<feature type="binding site" evidence="6">
    <location>
        <begin position="392"/>
        <end position="394"/>
    </location>
    <ligand>
        <name>ATP</name>
        <dbReference type="ChEBI" id="CHEBI:30616"/>
    </ligand>
</feature>
<dbReference type="PANTHER" id="PTHR24095:SF14">
    <property type="entry name" value="ACETYL-COENZYME A SYNTHETASE 1"/>
    <property type="match status" value="1"/>
</dbReference>
<dbReference type="Pfam" id="PF16177">
    <property type="entry name" value="ACAS_N"/>
    <property type="match status" value="1"/>
</dbReference>
<comment type="caution">
    <text evidence="10">The sequence shown here is derived from an EMBL/GenBank/DDBJ whole genome shotgun (WGS) entry which is preliminary data.</text>
</comment>
<keyword evidence="6" id="KW-0460">Magnesium</keyword>
<evidence type="ECO:0000256" key="2">
    <source>
        <dbReference type="ARBA" id="ARBA00022598"/>
    </source>
</evidence>
<evidence type="ECO:0000256" key="3">
    <source>
        <dbReference type="ARBA" id="ARBA00022741"/>
    </source>
</evidence>
<dbReference type="InterPro" id="IPR000873">
    <property type="entry name" value="AMP-dep_synth/lig_dom"/>
</dbReference>
<feature type="binding site" evidence="6">
    <location>
        <position position="533"/>
    </location>
    <ligand>
        <name>ATP</name>
        <dbReference type="ChEBI" id="CHEBI:30616"/>
    </ligand>
</feature>
<comment type="cofactor">
    <cofactor evidence="6">
        <name>Mg(2+)</name>
        <dbReference type="ChEBI" id="CHEBI:18420"/>
    </cofactor>
</comment>
<feature type="binding site" evidence="6">
    <location>
        <position position="316"/>
    </location>
    <ligand>
        <name>CoA</name>
        <dbReference type="ChEBI" id="CHEBI:57287"/>
    </ligand>
</feature>
<comment type="catalytic activity">
    <reaction evidence="6">
        <text>acetate + ATP + CoA = acetyl-CoA + AMP + diphosphate</text>
        <dbReference type="Rhea" id="RHEA:23176"/>
        <dbReference type="ChEBI" id="CHEBI:30089"/>
        <dbReference type="ChEBI" id="CHEBI:30616"/>
        <dbReference type="ChEBI" id="CHEBI:33019"/>
        <dbReference type="ChEBI" id="CHEBI:57287"/>
        <dbReference type="ChEBI" id="CHEBI:57288"/>
        <dbReference type="ChEBI" id="CHEBI:456215"/>
        <dbReference type="EC" id="6.2.1.1"/>
    </reaction>
</comment>
<keyword evidence="11" id="KW-1185">Reference proteome</keyword>
<proteinExistence type="inferred from homology"/>
<evidence type="ECO:0000256" key="4">
    <source>
        <dbReference type="ARBA" id="ARBA00022840"/>
    </source>
</evidence>
<dbReference type="CDD" id="cd05966">
    <property type="entry name" value="ACS"/>
    <property type="match status" value="1"/>
</dbReference>
<dbReference type="Pfam" id="PF00501">
    <property type="entry name" value="AMP-binding"/>
    <property type="match status" value="1"/>
</dbReference>
<dbReference type="InterPro" id="IPR032387">
    <property type="entry name" value="ACAS_N"/>
</dbReference>
<feature type="binding site" evidence="6">
    <location>
        <begin position="416"/>
        <end position="421"/>
    </location>
    <ligand>
        <name>ATP</name>
        <dbReference type="ChEBI" id="CHEBI:30616"/>
    </ligand>
</feature>
<dbReference type="InterPro" id="IPR020845">
    <property type="entry name" value="AMP-binding_CS"/>
</dbReference>
<evidence type="ECO:0000256" key="1">
    <source>
        <dbReference type="ARBA" id="ARBA00006432"/>
    </source>
</evidence>
<dbReference type="NCBIfam" id="NF001208">
    <property type="entry name" value="PRK00174.1"/>
    <property type="match status" value="1"/>
</dbReference>